<dbReference type="SUPFAM" id="SSF57959">
    <property type="entry name" value="Leucine zipper domain"/>
    <property type="match status" value="1"/>
</dbReference>
<feature type="compositionally biased region" description="Low complexity" evidence="3">
    <location>
        <begin position="382"/>
        <end position="399"/>
    </location>
</feature>
<dbReference type="GO" id="GO:0001228">
    <property type="term" value="F:DNA-binding transcription activator activity, RNA polymerase II-specific"/>
    <property type="evidence" value="ECO:0007669"/>
    <property type="project" value="TreeGrafter"/>
</dbReference>
<accession>I2FTY7</accession>
<comment type="caution">
    <text evidence="5">The sequence shown here is derived from an EMBL/GenBank/DDBJ whole genome shotgun (WGS) entry which is preliminary data.</text>
</comment>
<gene>
    <name evidence="5" type="ORF">UHOR_07995</name>
</gene>
<dbReference type="AlphaFoldDB" id="I2FTY7"/>
<dbReference type="EMBL" id="CAGI01000154">
    <property type="protein sequence ID" value="CCF50380.1"/>
    <property type="molecule type" value="Genomic_DNA"/>
</dbReference>
<feature type="region of interest" description="Disordered" evidence="3">
    <location>
        <begin position="345"/>
        <end position="478"/>
    </location>
</feature>
<feature type="compositionally biased region" description="Low complexity" evidence="3">
    <location>
        <begin position="125"/>
        <end position="138"/>
    </location>
</feature>
<feature type="domain" description="BZIP" evidence="4">
    <location>
        <begin position="247"/>
        <end position="262"/>
    </location>
</feature>
<dbReference type="HOGENOM" id="CLU_667639_0_0_1"/>
<feature type="compositionally biased region" description="Polar residues" evidence="3">
    <location>
        <begin position="18"/>
        <end position="35"/>
    </location>
</feature>
<dbReference type="InterPro" id="IPR050936">
    <property type="entry name" value="AP-1-like"/>
</dbReference>
<feature type="compositionally biased region" description="Low complexity" evidence="3">
    <location>
        <begin position="465"/>
        <end position="478"/>
    </location>
</feature>
<dbReference type="Gene3D" id="1.20.5.170">
    <property type="match status" value="1"/>
</dbReference>
<evidence type="ECO:0000259" key="4">
    <source>
        <dbReference type="PROSITE" id="PS00036"/>
    </source>
</evidence>
<dbReference type="GO" id="GO:0090575">
    <property type="term" value="C:RNA polymerase II transcription regulator complex"/>
    <property type="evidence" value="ECO:0007669"/>
    <property type="project" value="TreeGrafter"/>
</dbReference>
<feature type="compositionally biased region" description="Low complexity" evidence="3">
    <location>
        <begin position="36"/>
        <end position="57"/>
    </location>
</feature>
<evidence type="ECO:0000313" key="5">
    <source>
        <dbReference type="EMBL" id="CCF50380.1"/>
    </source>
</evidence>
<name>I2FTY7_USTHO</name>
<dbReference type="OMA" id="QHANVEN"/>
<keyword evidence="2" id="KW-0539">Nucleus</keyword>
<dbReference type="eggNOG" id="ENOG502SC5V">
    <property type="taxonomic scope" value="Eukaryota"/>
</dbReference>
<feature type="compositionally biased region" description="Low complexity" evidence="3">
    <location>
        <begin position="156"/>
        <end position="172"/>
    </location>
</feature>
<evidence type="ECO:0000256" key="3">
    <source>
        <dbReference type="SAM" id="MobiDB-lite"/>
    </source>
</evidence>
<reference evidence="5 6" key="1">
    <citation type="journal article" date="2012" name="Plant Cell">
        <title>Genome comparison of barley and maize smut fungi reveals targeted loss of RNA silencing components and species-specific presence of transposable elements.</title>
        <authorList>
            <person name="Laurie J.D."/>
            <person name="Ali S."/>
            <person name="Linning R."/>
            <person name="Mannhaupt G."/>
            <person name="Wong P."/>
            <person name="Gueldener U."/>
            <person name="Muensterkoetter M."/>
            <person name="Moore R."/>
            <person name="Kahmann R."/>
            <person name="Bakkeren G."/>
            <person name="Schirawski J."/>
        </authorList>
    </citation>
    <scope>NUCLEOTIDE SEQUENCE [LARGE SCALE GENOMIC DNA]</scope>
    <source>
        <strain evidence="6">Uh4875-4</strain>
    </source>
</reference>
<dbReference type="PANTHER" id="PTHR40621">
    <property type="entry name" value="TRANSCRIPTION FACTOR KAPC-RELATED"/>
    <property type="match status" value="1"/>
</dbReference>
<dbReference type="GO" id="GO:0000976">
    <property type="term" value="F:transcription cis-regulatory region binding"/>
    <property type="evidence" value="ECO:0007669"/>
    <property type="project" value="InterPro"/>
</dbReference>
<dbReference type="PANTHER" id="PTHR40621:SF6">
    <property type="entry name" value="AP-1-LIKE TRANSCRIPTION FACTOR YAP1-RELATED"/>
    <property type="match status" value="1"/>
</dbReference>
<keyword evidence="6" id="KW-1185">Reference proteome</keyword>
<dbReference type="Proteomes" id="UP000006174">
    <property type="component" value="Unassembled WGS sequence"/>
</dbReference>
<feature type="compositionally biased region" description="Gly residues" evidence="3">
    <location>
        <begin position="354"/>
        <end position="381"/>
    </location>
</feature>
<feature type="region of interest" description="Disordered" evidence="3">
    <location>
        <begin position="1"/>
        <end position="261"/>
    </location>
</feature>
<dbReference type="InterPro" id="IPR046347">
    <property type="entry name" value="bZIP_sf"/>
</dbReference>
<evidence type="ECO:0000313" key="6">
    <source>
        <dbReference type="Proteomes" id="UP000006174"/>
    </source>
</evidence>
<sequence length="478" mass="48650">MDSQSKDQHNMQDADADYNSSEYTHSNLDPTIESNDQPSTSSTAQQQQQSGQDAAQSEPSAVDHSHAMEAVMQLAQAASQQQYDSEQHSQHGHLENPEVHHESLPVNNADGSTGDAKRGEKRRSSQSGSTSGAAAGGRRASKAARQQDEEQHLSSAAAAAAAATAAAAAAATEGASLPFPDSWSEGNIPAEIQKAYQQHLAQAQANLAQQQQQTQSSSSASFSHDDASQAQGSGGAFKPTRQLSTSKRAAQNRAAQRAFRERRDKYVKVLESKATRLEAAIRIATECKRRYVEALQTIDGLRQDNHTLRVALAALSGSGDNAGPGPVMKADDLAKELPEIPLLTTQEEEEVLGSVGGQTGMSGGSAGGSGSGSASASGGGQSLDSLSAVAAAAAAAAHGDGTGAGTDGGKVTQQQQQQQGAGEGDESVSTPPTPTSAGEGKGVSAAAAVTENTNASGVSLPPVPSATTSSTTGGASAQ</sequence>
<protein>
    <recommendedName>
        <fullName evidence="4">BZIP domain-containing protein</fullName>
    </recommendedName>
</protein>
<comment type="subcellular location">
    <subcellularLocation>
        <location evidence="1">Nucleus</location>
    </subcellularLocation>
</comment>
<dbReference type="STRING" id="1128400.I2FTY7"/>
<proteinExistence type="predicted"/>
<feature type="compositionally biased region" description="Basic and acidic residues" evidence="3">
    <location>
        <begin position="1"/>
        <end position="12"/>
    </location>
</feature>
<feature type="compositionally biased region" description="Basic and acidic residues" evidence="3">
    <location>
        <begin position="85"/>
        <end position="103"/>
    </location>
</feature>
<dbReference type="InterPro" id="IPR004827">
    <property type="entry name" value="bZIP"/>
</dbReference>
<evidence type="ECO:0000256" key="1">
    <source>
        <dbReference type="ARBA" id="ARBA00004123"/>
    </source>
</evidence>
<dbReference type="PROSITE" id="PS00036">
    <property type="entry name" value="BZIP_BASIC"/>
    <property type="match status" value="1"/>
</dbReference>
<organism evidence="5 6">
    <name type="scientific">Ustilago hordei</name>
    <name type="common">Barley covered smut fungus</name>
    <dbReference type="NCBI Taxonomy" id="120017"/>
    <lineage>
        <taxon>Eukaryota</taxon>
        <taxon>Fungi</taxon>
        <taxon>Dikarya</taxon>
        <taxon>Basidiomycota</taxon>
        <taxon>Ustilaginomycotina</taxon>
        <taxon>Ustilaginomycetes</taxon>
        <taxon>Ustilaginales</taxon>
        <taxon>Ustilaginaceae</taxon>
        <taxon>Ustilago</taxon>
    </lineage>
</organism>
<feature type="compositionally biased region" description="Low complexity" evidence="3">
    <location>
        <begin position="248"/>
        <end position="257"/>
    </location>
</feature>
<feature type="compositionally biased region" description="Low complexity" evidence="3">
    <location>
        <begin position="197"/>
        <end position="222"/>
    </location>
</feature>
<evidence type="ECO:0000256" key="2">
    <source>
        <dbReference type="ARBA" id="ARBA00023242"/>
    </source>
</evidence>